<accession>A0A1Y1NDL7</accession>
<dbReference type="InterPro" id="IPR036728">
    <property type="entry name" value="PBP_GOBP_sf"/>
</dbReference>
<proteinExistence type="predicted"/>
<dbReference type="Gene3D" id="1.10.238.20">
    <property type="entry name" value="Pheromone/general odorant binding protein domain"/>
    <property type="match status" value="1"/>
</dbReference>
<dbReference type="EMBL" id="GEZM01005622">
    <property type="protein sequence ID" value="JAV96034.1"/>
    <property type="molecule type" value="Transcribed_RNA"/>
</dbReference>
<name>A0A1Y1NDL7_PHOPY</name>
<sequence>MLCSITINVNPYRIDKRQVENTFAPVQVKMAQESFECGKELALEVMGMKVPNHYGILKETNPATEKVWGCIWKRLQLIDEDSVLNQENIENHFIDTMKAAVHDSLIDKQSMKFIVERCKNFRGSNHGATAIKVQNCITERIALFAFFEKVFQSSMFN</sequence>
<dbReference type="AlphaFoldDB" id="A0A1Y1NDL7"/>
<dbReference type="GO" id="GO:0005549">
    <property type="term" value="F:odorant binding"/>
    <property type="evidence" value="ECO:0007669"/>
    <property type="project" value="InterPro"/>
</dbReference>
<reference evidence="1" key="1">
    <citation type="journal article" date="2016" name="Sci. Rep.">
        <title>Molecular characterization of firefly nuptial gifts: a multi-omics approach sheds light on postcopulatory sexual selection.</title>
        <authorList>
            <person name="Al-Wathiqui N."/>
            <person name="Fallon T.R."/>
            <person name="South A."/>
            <person name="Weng J.K."/>
            <person name="Lewis S.M."/>
        </authorList>
    </citation>
    <scope>NUCLEOTIDE SEQUENCE</scope>
</reference>
<dbReference type="Pfam" id="PF01395">
    <property type="entry name" value="PBP_GOBP"/>
    <property type="match status" value="1"/>
</dbReference>
<dbReference type="SUPFAM" id="SSF47565">
    <property type="entry name" value="Insect pheromone/odorant-binding proteins"/>
    <property type="match status" value="1"/>
</dbReference>
<dbReference type="InterPro" id="IPR006170">
    <property type="entry name" value="PBP/GOBP"/>
</dbReference>
<organism evidence="1">
    <name type="scientific">Photinus pyralis</name>
    <name type="common">Common eastern firefly</name>
    <name type="synonym">Lampyris pyralis</name>
    <dbReference type="NCBI Taxonomy" id="7054"/>
    <lineage>
        <taxon>Eukaryota</taxon>
        <taxon>Metazoa</taxon>
        <taxon>Ecdysozoa</taxon>
        <taxon>Arthropoda</taxon>
        <taxon>Hexapoda</taxon>
        <taxon>Insecta</taxon>
        <taxon>Pterygota</taxon>
        <taxon>Neoptera</taxon>
        <taxon>Endopterygota</taxon>
        <taxon>Coleoptera</taxon>
        <taxon>Polyphaga</taxon>
        <taxon>Elateriformia</taxon>
        <taxon>Elateroidea</taxon>
        <taxon>Lampyridae</taxon>
        <taxon>Lampyrinae</taxon>
        <taxon>Photinus</taxon>
    </lineage>
</organism>
<evidence type="ECO:0000313" key="1">
    <source>
        <dbReference type="EMBL" id="JAV96034.1"/>
    </source>
</evidence>
<protein>
    <submittedName>
        <fullName evidence="1">Uncharacterized protein</fullName>
    </submittedName>
</protein>